<dbReference type="EMBL" id="CP017834">
    <property type="protein sequence ID" value="APJ04292.1"/>
    <property type="molecule type" value="Genomic_DNA"/>
</dbReference>
<evidence type="ECO:0000259" key="3">
    <source>
        <dbReference type="Pfam" id="PF25954"/>
    </source>
</evidence>
<organism evidence="5 6">
    <name type="scientific">Silvanigrella aquatica</name>
    <dbReference type="NCBI Taxonomy" id="1915309"/>
    <lineage>
        <taxon>Bacteria</taxon>
        <taxon>Pseudomonadati</taxon>
        <taxon>Bdellovibrionota</taxon>
        <taxon>Oligoflexia</taxon>
        <taxon>Silvanigrellales</taxon>
        <taxon>Silvanigrellaceae</taxon>
        <taxon>Silvanigrella</taxon>
    </lineage>
</organism>
<dbReference type="Gene3D" id="1.10.287.470">
    <property type="entry name" value="Helix hairpin bin"/>
    <property type="match status" value="1"/>
</dbReference>
<dbReference type="InterPro" id="IPR006143">
    <property type="entry name" value="RND_pump_MFP"/>
</dbReference>
<dbReference type="PANTHER" id="PTHR30469">
    <property type="entry name" value="MULTIDRUG RESISTANCE PROTEIN MDTA"/>
    <property type="match status" value="1"/>
</dbReference>
<dbReference type="KEGG" id="saqi:AXG55_10395"/>
<evidence type="ECO:0000259" key="4">
    <source>
        <dbReference type="Pfam" id="PF25973"/>
    </source>
</evidence>
<dbReference type="RefSeq" id="WP_148698048.1">
    <property type="nucleotide sequence ID" value="NZ_CP017834.1"/>
</dbReference>
<dbReference type="InterPro" id="IPR058647">
    <property type="entry name" value="BSH_CzcB-like"/>
</dbReference>
<sequence length="370" mass="41243">MPLFNAQTKIKIVFLSIILFFLIIFIAILVNKNLSLRTSEVSKKEEIDKGIRVKTTKISFSPAERELYLNGETRPYQSVTLYAKVSGYLKKINVDKGDIVKQGQVIAIIESPETDEAYLAAYANYKNKSSIAKRTIQLEKEDLVSKQESEQAVSDAKIAESQFHAQKVIKGYETIRAPFPGTITARFADQGALVQNAENSQSSALPIVTLSEVNKLRVDVYIDQHEAPYIQKDDPILIEFNGVQKKKILGHIDRLSNQLDTKTKMMLVEIDIPNADGALVAGSFVHVTIKIKTPVTMTLPVEALILQKDKSFVGVISREQKIIYRPITIENNDGKMISINGDLKEDEVIALNIGSDIPEGSKVQPILDKK</sequence>
<protein>
    <submittedName>
        <fullName evidence="5">Uncharacterized protein</fullName>
    </submittedName>
</protein>
<dbReference type="GO" id="GO:0015562">
    <property type="term" value="F:efflux transmembrane transporter activity"/>
    <property type="evidence" value="ECO:0007669"/>
    <property type="project" value="TreeGrafter"/>
</dbReference>
<feature type="transmembrane region" description="Helical" evidence="2">
    <location>
        <begin position="12"/>
        <end position="30"/>
    </location>
</feature>
<dbReference type="Proteomes" id="UP000184731">
    <property type="component" value="Chromosome"/>
</dbReference>
<dbReference type="OrthoDB" id="9783047at2"/>
<dbReference type="PANTHER" id="PTHR30469:SF37">
    <property type="entry name" value="RAGD PROTEIN"/>
    <property type="match status" value="1"/>
</dbReference>
<dbReference type="InterPro" id="IPR058792">
    <property type="entry name" value="Beta-barrel_RND_2"/>
</dbReference>
<evidence type="ECO:0000313" key="6">
    <source>
        <dbReference type="Proteomes" id="UP000184731"/>
    </source>
</evidence>
<proteinExistence type="inferred from homology"/>
<accession>A0A1L4D267</accession>
<keyword evidence="2" id="KW-0812">Transmembrane</keyword>
<keyword evidence="2" id="KW-0472">Membrane</keyword>
<dbReference type="GO" id="GO:1990281">
    <property type="term" value="C:efflux pump complex"/>
    <property type="evidence" value="ECO:0007669"/>
    <property type="project" value="TreeGrafter"/>
</dbReference>
<dbReference type="Pfam" id="PF25973">
    <property type="entry name" value="BSH_CzcB"/>
    <property type="match status" value="1"/>
</dbReference>
<dbReference type="NCBIfam" id="TIGR01730">
    <property type="entry name" value="RND_mfp"/>
    <property type="match status" value="1"/>
</dbReference>
<reference evidence="5 6" key="1">
    <citation type="submission" date="2016-10" db="EMBL/GenBank/DDBJ databases">
        <title>Silvanigrella aquatica sp. nov., isolated from a freshwater lake located in the Black Forest, Germany, description of Silvanigrellaceae fam. nov., Silvanigrellales ord. nov., reclassification of the order Bdellovibrionales in the class Oligoflexia, reclassification of the families Bacteriovoracaceae and Halobacteriovoraceae in the new order Bacteriovoracales ord. nov., and reclassification of the family Pseudobacteriovoracaceae in the order Oligoflexiales.</title>
        <authorList>
            <person name="Hahn M.W."/>
            <person name="Schmidt J."/>
            <person name="Koll U."/>
            <person name="Rohde M."/>
            <person name="Verbag S."/>
            <person name="Pitt A."/>
            <person name="Nakai R."/>
            <person name="Naganuma T."/>
            <person name="Lang E."/>
        </authorList>
    </citation>
    <scope>NUCLEOTIDE SEQUENCE [LARGE SCALE GENOMIC DNA]</scope>
    <source>
        <strain evidence="5 6">MWH-Nonnen-W8red</strain>
    </source>
</reference>
<comment type="similarity">
    <text evidence="1">Belongs to the membrane fusion protein (MFP) (TC 8.A.1) family.</text>
</comment>
<keyword evidence="6" id="KW-1185">Reference proteome</keyword>
<evidence type="ECO:0000256" key="1">
    <source>
        <dbReference type="ARBA" id="ARBA00009477"/>
    </source>
</evidence>
<keyword evidence="2" id="KW-1133">Transmembrane helix</keyword>
<dbReference type="AlphaFoldDB" id="A0A1L4D267"/>
<evidence type="ECO:0000256" key="2">
    <source>
        <dbReference type="SAM" id="Phobius"/>
    </source>
</evidence>
<dbReference type="Pfam" id="PF25954">
    <property type="entry name" value="Beta-barrel_RND_2"/>
    <property type="match status" value="1"/>
</dbReference>
<feature type="domain" description="CzcB-like barrel-sandwich hybrid" evidence="4">
    <location>
        <begin position="79"/>
        <end position="199"/>
    </location>
</feature>
<name>A0A1L4D267_9BACT</name>
<dbReference type="Gene3D" id="2.40.420.20">
    <property type="match status" value="1"/>
</dbReference>
<dbReference type="Gene3D" id="2.40.30.170">
    <property type="match status" value="1"/>
</dbReference>
<dbReference type="SUPFAM" id="SSF111369">
    <property type="entry name" value="HlyD-like secretion proteins"/>
    <property type="match status" value="1"/>
</dbReference>
<evidence type="ECO:0000313" key="5">
    <source>
        <dbReference type="EMBL" id="APJ04292.1"/>
    </source>
</evidence>
<dbReference type="STRING" id="1915309.AXG55_10395"/>
<gene>
    <name evidence="5" type="ORF">AXG55_10395</name>
</gene>
<feature type="domain" description="CusB-like beta-barrel" evidence="3">
    <location>
        <begin position="219"/>
        <end position="290"/>
    </location>
</feature>
<dbReference type="Gene3D" id="2.40.50.100">
    <property type="match status" value="1"/>
</dbReference>